<reference evidence="5 6" key="1">
    <citation type="submission" date="2016-06" db="EMBL/GenBank/DDBJ databases">
        <title>Genome sequence of Clostridium acetireducens DSM 10703.</title>
        <authorList>
            <person name="Poehlein A."/>
            <person name="Fluechter S."/>
            <person name="Duerre P."/>
            <person name="Daniel R."/>
        </authorList>
    </citation>
    <scope>NUCLEOTIDE SEQUENCE [LARGE SCALE GENOMIC DNA]</scope>
    <source>
        <strain evidence="5 6">DSM 10703</strain>
    </source>
</reference>
<dbReference type="PANTHER" id="PTHR43643">
    <property type="entry name" value="HISTIDINOL-PHOSPHATE AMINOTRANSFERASE 2"/>
    <property type="match status" value="1"/>
</dbReference>
<dbReference type="GO" id="GO:0008483">
    <property type="term" value="F:transaminase activity"/>
    <property type="evidence" value="ECO:0007669"/>
    <property type="project" value="UniProtKB-KW"/>
</dbReference>
<dbReference type="STRING" id="1121290.CLAOCE_08530"/>
<evidence type="ECO:0000256" key="1">
    <source>
        <dbReference type="ARBA" id="ARBA00022576"/>
    </source>
</evidence>
<protein>
    <submittedName>
        <fullName evidence="5">Threonine-phosphate decarboxylase</fullName>
        <ecNumber evidence="5">4.1.1.81</ecNumber>
    </submittedName>
</protein>
<dbReference type="OrthoDB" id="9813612at2"/>
<dbReference type="RefSeq" id="WP_070109805.1">
    <property type="nucleotide sequence ID" value="NZ_LZFO01000009.1"/>
</dbReference>
<dbReference type="AlphaFoldDB" id="A0A1E8EZV4"/>
<feature type="domain" description="Aminotransferase class I/classII large" evidence="4">
    <location>
        <begin position="18"/>
        <end position="356"/>
    </location>
</feature>
<dbReference type="InterPro" id="IPR015421">
    <property type="entry name" value="PyrdxlP-dep_Trfase_major"/>
</dbReference>
<accession>A0A1E8EZV4</accession>
<dbReference type="Gene3D" id="3.90.1150.10">
    <property type="entry name" value="Aspartate Aminotransferase, domain 1"/>
    <property type="match status" value="1"/>
</dbReference>
<dbReference type="SUPFAM" id="SSF53383">
    <property type="entry name" value="PLP-dependent transferases"/>
    <property type="match status" value="1"/>
</dbReference>
<evidence type="ECO:0000259" key="4">
    <source>
        <dbReference type="Pfam" id="PF00155"/>
    </source>
</evidence>
<keyword evidence="5" id="KW-0456">Lyase</keyword>
<dbReference type="GO" id="GO:0048472">
    <property type="term" value="F:threonine-phosphate decarboxylase activity"/>
    <property type="evidence" value="ECO:0007669"/>
    <property type="project" value="UniProtKB-EC"/>
</dbReference>
<sequence>MEHGGDIYTEGILKGKTLLDFSSNINQLKLPQGFKECINKALDNVYVYPDIQYRSLRKNILDYLNFSINYFYKTKGNSLKNISEENIVLGNGAAEIIDEVIACFKSICIAVPSFIEYEKNALKHSLKITYSYLDENMNLNYDDIKEKLKYVEALFVANPNNPNGQIIDKSNFKAILDYCEKNNKTVIIDEAFIEFTGRNSFSFLNELDNYKCIFIIKALTKFYCIPGIRLGYGVSGNTSIISKIKENQNPWNINCFAEAAAEYLLKDKDFINRSLEEVEKERKYLLNELENIDFIEKVYKTYSNFVLCKTKYECDYLYDVLLEKGVIIRKADNFKGLNKYYVRVAIKDREKNKAFINCLKELDKSLKERI</sequence>
<organism evidence="5 6">
    <name type="scientific">Clostridium acetireducens DSM 10703</name>
    <dbReference type="NCBI Taxonomy" id="1121290"/>
    <lineage>
        <taxon>Bacteria</taxon>
        <taxon>Bacillati</taxon>
        <taxon>Bacillota</taxon>
        <taxon>Clostridia</taxon>
        <taxon>Eubacteriales</taxon>
        <taxon>Clostridiaceae</taxon>
        <taxon>Clostridium</taxon>
    </lineage>
</organism>
<dbReference type="CDD" id="cd00609">
    <property type="entry name" value="AAT_like"/>
    <property type="match status" value="1"/>
</dbReference>
<dbReference type="EMBL" id="LZFO01000009">
    <property type="protein sequence ID" value="OFI06698.1"/>
    <property type="molecule type" value="Genomic_DNA"/>
</dbReference>
<dbReference type="Gene3D" id="3.40.640.10">
    <property type="entry name" value="Type I PLP-dependent aspartate aminotransferase-like (Major domain)"/>
    <property type="match status" value="1"/>
</dbReference>
<dbReference type="InterPro" id="IPR004839">
    <property type="entry name" value="Aminotransferase_I/II_large"/>
</dbReference>
<keyword evidence="1" id="KW-0032">Aminotransferase</keyword>
<comment type="caution">
    <text evidence="5">The sequence shown here is derived from an EMBL/GenBank/DDBJ whole genome shotgun (WGS) entry which is preliminary data.</text>
</comment>
<evidence type="ECO:0000313" key="6">
    <source>
        <dbReference type="Proteomes" id="UP000175744"/>
    </source>
</evidence>
<dbReference type="InterPro" id="IPR050106">
    <property type="entry name" value="HistidinolP_aminotransfase"/>
</dbReference>
<gene>
    <name evidence="5" type="primary">cobD</name>
    <name evidence="5" type="ORF">CLOACE_08530</name>
</gene>
<keyword evidence="2" id="KW-0808">Transferase</keyword>
<proteinExistence type="predicted"/>
<dbReference type="InterPro" id="IPR015422">
    <property type="entry name" value="PyrdxlP-dep_Trfase_small"/>
</dbReference>
<dbReference type="InterPro" id="IPR015424">
    <property type="entry name" value="PyrdxlP-dep_Trfase"/>
</dbReference>
<dbReference type="GO" id="GO:0030170">
    <property type="term" value="F:pyridoxal phosphate binding"/>
    <property type="evidence" value="ECO:0007669"/>
    <property type="project" value="InterPro"/>
</dbReference>
<dbReference type="EC" id="4.1.1.81" evidence="5"/>
<evidence type="ECO:0000256" key="2">
    <source>
        <dbReference type="ARBA" id="ARBA00022679"/>
    </source>
</evidence>
<dbReference type="Proteomes" id="UP000175744">
    <property type="component" value="Unassembled WGS sequence"/>
</dbReference>
<evidence type="ECO:0000256" key="3">
    <source>
        <dbReference type="ARBA" id="ARBA00022898"/>
    </source>
</evidence>
<dbReference type="Pfam" id="PF00155">
    <property type="entry name" value="Aminotran_1_2"/>
    <property type="match status" value="1"/>
</dbReference>
<dbReference type="PATRIC" id="fig|1121290.3.peg.865"/>
<keyword evidence="6" id="KW-1185">Reference proteome</keyword>
<keyword evidence="3" id="KW-0663">Pyridoxal phosphate</keyword>
<name>A0A1E8EZV4_9CLOT</name>
<dbReference type="PANTHER" id="PTHR43643:SF3">
    <property type="entry name" value="HISTIDINOL-PHOSPHATE AMINOTRANSFERASE"/>
    <property type="match status" value="1"/>
</dbReference>
<evidence type="ECO:0000313" key="5">
    <source>
        <dbReference type="EMBL" id="OFI06698.1"/>
    </source>
</evidence>